<gene>
    <name evidence="1" type="ordered locus">Dda3937_04511</name>
</gene>
<sequence length="85" mass="9727">MTDRAVQRTNRLYPSYFKLQVCWLLSFTPVTDLCKFPGVIRLPPSCNSNYFGYVCFSTDDMHEIEPAASAHSLNAFLNRMKSVSQ</sequence>
<evidence type="ECO:0000313" key="2">
    <source>
        <dbReference type="Proteomes" id="UP000006859"/>
    </source>
</evidence>
<accession>E0SGM7</accession>
<keyword evidence="2" id="KW-1185">Reference proteome</keyword>
<name>E0SGM7_DICD3</name>
<dbReference type="STRING" id="198628.Dda3937_04511"/>
<dbReference type="Proteomes" id="UP000006859">
    <property type="component" value="Chromosome"/>
</dbReference>
<protein>
    <submittedName>
        <fullName evidence="1">Uncharacterized protein</fullName>
    </submittedName>
</protein>
<evidence type="ECO:0000313" key="1">
    <source>
        <dbReference type="EMBL" id="ADM97676.1"/>
    </source>
</evidence>
<dbReference type="HOGENOM" id="CLU_2507332_0_0_6"/>
<dbReference type="KEGG" id="ddd:Dda3937_04511"/>
<organism evidence="1 2">
    <name type="scientific">Dickeya dadantii (strain 3937)</name>
    <name type="common">Erwinia chrysanthemi (strain 3937)</name>
    <dbReference type="NCBI Taxonomy" id="198628"/>
    <lineage>
        <taxon>Bacteria</taxon>
        <taxon>Pseudomonadati</taxon>
        <taxon>Pseudomonadota</taxon>
        <taxon>Gammaproteobacteria</taxon>
        <taxon>Enterobacterales</taxon>
        <taxon>Pectobacteriaceae</taxon>
        <taxon>Dickeya</taxon>
    </lineage>
</organism>
<proteinExistence type="predicted"/>
<dbReference type="EMBL" id="CP002038">
    <property type="protein sequence ID" value="ADM97676.1"/>
    <property type="molecule type" value="Genomic_DNA"/>
</dbReference>
<reference evidence="1 2" key="1">
    <citation type="journal article" date="2011" name="J. Bacteriol.">
        <title>Genome sequence of the plant-pathogenic bacterium Dickeya dadantii 3937.</title>
        <authorList>
            <person name="Glasner J.D."/>
            <person name="Yang C.H."/>
            <person name="Reverchon S."/>
            <person name="Hugouvieux-Cotte-Pattat N."/>
            <person name="Condemine G."/>
            <person name="Bohin J.P."/>
            <person name="Van Gijsegem F."/>
            <person name="Yang S."/>
            <person name="Franza T."/>
            <person name="Expert D."/>
            <person name="Plunkett G. III"/>
            <person name="San Francisco M.J."/>
            <person name="Charkowski A.O."/>
            <person name="Py B."/>
            <person name="Bell K."/>
            <person name="Rauscher L."/>
            <person name="Rodriguez-Palenzuela P."/>
            <person name="Toussaint A."/>
            <person name="Holeva M.C."/>
            <person name="He S.Y."/>
            <person name="Douet V."/>
            <person name="Boccara M."/>
            <person name="Blanco C."/>
            <person name="Toth I."/>
            <person name="Anderson B.D."/>
            <person name="Biehl B.S."/>
            <person name="Mau B."/>
            <person name="Flynn S.M."/>
            <person name="Barras F."/>
            <person name="Lindeberg M."/>
            <person name="Birch P.R."/>
            <person name="Tsuyumu S."/>
            <person name="Shi X."/>
            <person name="Hibbing M."/>
            <person name="Yap M.N."/>
            <person name="Carpentier M."/>
            <person name="Dassa E."/>
            <person name="Umehara M."/>
            <person name="Kim J.F."/>
            <person name="Rusch M."/>
            <person name="Soni P."/>
            <person name="Mayhew G.F."/>
            <person name="Fouts D.E."/>
            <person name="Gill S.R."/>
            <person name="Blattner F.R."/>
            <person name="Keen N.T."/>
            <person name="Perna N.T."/>
        </authorList>
    </citation>
    <scope>NUCLEOTIDE SEQUENCE [LARGE SCALE GENOMIC DNA]</scope>
    <source>
        <strain evidence="1 2">3937</strain>
    </source>
</reference>
<dbReference type="AlphaFoldDB" id="E0SGM7"/>